<accession>A0A2J5I0V4</accession>
<keyword evidence="3" id="KW-1185">Reference proteome</keyword>
<protein>
    <submittedName>
        <fullName evidence="2">Uncharacterized protein</fullName>
    </submittedName>
</protein>
<keyword evidence="1" id="KW-0812">Transmembrane</keyword>
<dbReference type="Proteomes" id="UP000235023">
    <property type="component" value="Unassembled WGS sequence"/>
</dbReference>
<sequence>METSNLLTVSQLLPLSCWSYSSHDIDGWLVTYMVMMSIEHPASYPSSFRSRVCLFVWLFGWMGGWMGGWIVVGVAAGLHVLC</sequence>
<gene>
    <name evidence="2" type="ORF">BDW42DRAFT_164894</name>
</gene>
<evidence type="ECO:0000313" key="3">
    <source>
        <dbReference type="Proteomes" id="UP000235023"/>
    </source>
</evidence>
<evidence type="ECO:0000313" key="2">
    <source>
        <dbReference type="EMBL" id="PLN83436.1"/>
    </source>
</evidence>
<keyword evidence="1" id="KW-1133">Transmembrane helix</keyword>
<proteinExistence type="predicted"/>
<feature type="transmembrane region" description="Helical" evidence="1">
    <location>
        <begin position="54"/>
        <end position="81"/>
    </location>
</feature>
<reference evidence="3" key="1">
    <citation type="submission" date="2017-12" db="EMBL/GenBank/DDBJ databases">
        <authorList>
            <consortium name="DOE Joint Genome Institute"/>
            <person name="Mondo S.J."/>
            <person name="Kjaerbolling I."/>
            <person name="Vesth T.C."/>
            <person name="Frisvad J.C."/>
            <person name="Nybo J.L."/>
            <person name="Theobald S."/>
            <person name="Kuo A."/>
            <person name="Bowyer P."/>
            <person name="Matsuda Y."/>
            <person name="Lyhne E.K."/>
            <person name="Kogle M.E."/>
            <person name="Clum A."/>
            <person name="Lipzen A."/>
            <person name="Salamov A."/>
            <person name="Ngan C.Y."/>
            <person name="Daum C."/>
            <person name="Chiniquy J."/>
            <person name="Barry K."/>
            <person name="LaButti K."/>
            <person name="Haridas S."/>
            <person name="Simmons B.A."/>
            <person name="Magnuson J.K."/>
            <person name="Mortensen U.H."/>
            <person name="Larsen T.O."/>
            <person name="Grigoriev I.V."/>
            <person name="Baker S.E."/>
            <person name="Andersen M.R."/>
            <person name="Nordberg H.P."/>
            <person name="Cantor M.N."/>
            <person name="Hua S.X."/>
        </authorList>
    </citation>
    <scope>NUCLEOTIDE SEQUENCE [LARGE SCALE GENOMIC DNA]</scope>
    <source>
        <strain evidence="3">IBT 19404</strain>
    </source>
</reference>
<name>A0A2J5I0V4_9EURO</name>
<organism evidence="2 3">
    <name type="scientific">Aspergillus taichungensis</name>
    <dbReference type="NCBI Taxonomy" id="482145"/>
    <lineage>
        <taxon>Eukaryota</taxon>
        <taxon>Fungi</taxon>
        <taxon>Dikarya</taxon>
        <taxon>Ascomycota</taxon>
        <taxon>Pezizomycotina</taxon>
        <taxon>Eurotiomycetes</taxon>
        <taxon>Eurotiomycetidae</taxon>
        <taxon>Eurotiales</taxon>
        <taxon>Aspergillaceae</taxon>
        <taxon>Aspergillus</taxon>
        <taxon>Aspergillus subgen. Circumdati</taxon>
    </lineage>
</organism>
<keyword evidence="1" id="KW-0472">Membrane</keyword>
<dbReference type="AlphaFoldDB" id="A0A2J5I0V4"/>
<evidence type="ECO:0000256" key="1">
    <source>
        <dbReference type="SAM" id="Phobius"/>
    </source>
</evidence>
<dbReference type="EMBL" id="KZ559519">
    <property type="protein sequence ID" value="PLN83436.1"/>
    <property type="molecule type" value="Genomic_DNA"/>
</dbReference>